<dbReference type="InterPro" id="IPR041698">
    <property type="entry name" value="Methyltransf_25"/>
</dbReference>
<evidence type="ECO:0000256" key="2">
    <source>
        <dbReference type="ARBA" id="ARBA00022679"/>
    </source>
</evidence>
<keyword evidence="2" id="KW-0808">Transferase</keyword>
<keyword evidence="3" id="KW-0949">S-adenosyl-L-methionine</keyword>
<dbReference type="GO" id="GO:0005730">
    <property type="term" value="C:nucleolus"/>
    <property type="evidence" value="ECO:0007669"/>
    <property type="project" value="TreeGrafter"/>
</dbReference>
<dbReference type="CDD" id="cd02440">
    <property type="entry name" value="AdoMet_MTases"/>
    <property type="match status" value="1"/>
</dbReference>
<dbReference type="InterPro" id="IPR022238">
    <property type="entry name" value="Bud23_C"/>
</dbReference>
<dbReference type="AlphaFoldDB" id="A0A0K0F8B1"/>
<dbReference type="SUPFAM" id="SSF53335">
    <property type="entry name" value="S-adenosyl-L-methionine-dependent methyltransferases"/>
    <property type="match status" value="1"/>
</dbReference>
<evidence type="ECO:0000256" key="4">
    <source>
        <dbReference type="SAM" id="MobiDB-lite"/>
    </source>
</evidence>
<feature type="domain" description="Methyltransferase" evidence="6">
    <location>
        <begin position="53"/>
        <end position="126"/>
    </location>
</feature>
<sequence>MSKPELSGPPELYYNETEAKRYDCNSHICQIQRDMAQRAIDLLELPDSISGIILDIGCGSGMSGEVITENGHDWIGIDVSPSMLKIASQIREVEGDLIERDMGSGLPFKAGCFDGAISISAIQWLCHSNSNDQKPRKRLLRFFQSLYGCMARGSKAVFQYYPESDAQANLIKGAAIKAGFSGGTIVDFPECQRRKKYYLVLNTGGVQNLPKALNENVDVEDEVDQCEVVESRSFNLHGNRKRKAPKGSKDYIIAKKERMRKQGKDVRHDSKYTGRKRKVKF</sequence>
<feature type="compositionally biased region" description="Basic and acidic residues" evidence="4">
    <location>
        <begin position="258"/>
        <end position="272"/>
    </location>
</feature>
<feature type="domain" description="18S rRNA (guanine(1575)-N(7))-methyltransferase Bud23 C-terminal" evidence="5">
    <location>
        <begin position="203"/>
        <end position="278"/>
    </location>
</feature>
<dbReference type="GO" id="GO:0070476">
    <property type="term" value="P:rRNA (guanine-N7)-methylation"/>
    <property type="evidence" value="ECO:0007669"/>
    <property type="project" value="InterPro"/>
</dbReference>
<organism evidence="7 8">
    <name type="scientific">Strongyloides venezuelensis</name>
    <name type="common">Threadworm</name>
    <dbReference type="NCBI Taxonomy" id="75913"/>
    <lineage>
        <taxon>Eukaryota</taxon>
        <taxon>Metazoa</taxon>
        <taxon>Ecdysozoa</taxon>
        <taxon>Nematoda</taxon>
        <taxon>Chromadorea</taxon>
        <taxon>Rhabditida</taxon>
        <taxon>Tylenchina</taxon>
        <taxon>Panagrolaimomorpha</taxon>
        <taxon>Strongyloidoidea</taxon>
        <taxon>Strongyloididae</taxon>
        <taxon>Strongyloides</taxon>
    </lineage>
</organism>
<dbReference type="Proteomes" id="UP000035680">
    <property type="component" value="Unassembled WGS sequence"/>
</dbReference>
<dbReference type="FunFam" id="3.40.50.150:FF:000216">
    <property type="entry name" value="S-adenosylmethionine-dependent methyltransferase, putative"/>
    <property type="match status" value="1"/>
</dbReference>
<dbReference type="Pfam" id="PF12589">
    <property type="entry name" value="WBS_methylT"/>
    <property type="match status" value="1"/>
</dbReference>
<keyword evidence="1" id="KW-0489">Methyltransferase</keyword>
<proteinExistence type="predicted"/>
<dbReference type="InterPro" id="IPR039769">
    <property type="entry name" value="Bud23-like"/>
</dbReference>
<protein>
    <submittedName>
        <fullName evidence="8">Ribosome biogenesis methyltransferase WBSCR22 (inferred by orthology to a human protein)</fullName>
    </submittedName>
</protein>
<evidence type="ECO:0000259" key="6">
    <source>
        <dbReference type="Pfam" id="PF13649"/>
    </source>
</evidence>
<dbReference type="PANTHER" id="PTHR12734">
    <property type="entry name" value="METHYLTRANSFERASE-RELATED"/>
    <property type="match status" value="1"/>
</dbReference>
<dbReference type="STRING" id="75913.A0A0K0F8B1"/>
<dbReference type="PANTHER" id="PTHR12734:SF0">
    <property type="entry name" value="18S RRNA (GUANINE-N(7))-METHYLTRANSFERASE-RELATED"/>
    <property type="match status" value="1"/>
</dbReference>
<evidence type="ECO:0000256" key="1">
    <source>
        <dbReference type="ARBA" id="ARBA00022603"/>
    </source>
</evidence>
<dbReference type="InterPro" id="IPR029063">
    <property type="entry name" value="SAM-dependent_MTases_sf"/>
</dbReference>
<evidence type="ECO:0000256" key="3">
    <source>
        <dbReference type="ARBA" id="ARBA00022691"/>
    </source>
</evidence>
<keyword evidence="7" id="KW-1185">Reference proteome</keyword>
<name>A0A0K0F8B1_STRVS</name>
<dbReference type="Gene3D" id="3.40.50.150">
    <property type="entry name" value="Vaccinia Virus protein VP39"/>
    <property type="match status" value="1"/>
</dbReference>
<reference evidence="7" key="1">
    <citation type="submission" date="2014-07" db="EMBL/GenBank/DDBJ databases">
        <authorList>
            <person name="Martin A.A"/>
            <person name="De Silva N."/>
        </authorList>
    </citation>
    <scope>NUCLEOTIDE SEQUENCE</scope>
</reference>
<feature type="region of interest" description="Disordered" evidence="4">
    <location>
        <begin position="258"/>
        <end position="281"/>
    </location>
</feature>
<dbReference type="GO" id="GO:0016435">
    <property type="term" value="F:rRNA (guanine) methyltransferase activity"/>
    <property type="evidence" value="ECO:0007669"/>
    <property type="project" value="InterPro"/>
</dbReference>
<evidence type="ECO:0000313" key="8">
    <source>
        <dbReference type="WBParaSite" id="SVE_0506000.1"/>
    </source>
</evidence>
<accession>A0A0K0F8B1</accession>
<dbReference type="Pfam" id="PF13649">
    <property type="entry name" value="Methyltransf_25"/>
    <property type="match status" value="1"/>
</dbReference>
<dbReference type="WBParaSite" id="SVE_0506000.1">
    <property type="protein sequence ID" value="SVE_0506000.1"/>
    <property type="gene ID" value="SVE_0506000"/>
</dbReference>
<reference evidence="8" key="2">
    <citation type="submission" date="2015-08" db="UniProtKB">
        <authorList>
            <consortium name="WormBaseParasite"/>
        </authorList>
    </citation>
    <scope>IDENTIFICATION</scope>
</reference>
<evidence type="ECO:0000259" key="5">
    <source>
        <dbReference type="Pfam" id="PF12589"/>
    </source>
</evidence>
<evidence type="ECO:0000313" key="7">
    <source>
        <dbReference type="Proteomes" id="UP000035680"/>
    </source>
</evidence>